<evidence type="ECO:0000313" key="1">
    <source>
        <dbReference type="EMBL" id="MCX7537566.1"/>
    </source>
</evidence>
<protein>
    <submittedName>
        <fullName evidence="1">Uncharacterized protein</fullName>
    </submittedName>
</protein>
<gene>
    <name evidence="1" type="ORF">OS123_03255</name>
</gene>
<accession>A0A9Q4GMA0</accession>
<sequence>MSLQLLKRVDREAYLYPPASPGHVYIIYRNNRPVKIGNPGERLIWAINTPLIGGSLYELDLTVHPLQLVVHDVITLDGYMIPEIRVRALVRINLSDHNRILAAIEKDNTGFADVAEVEIKAIFSGSVRKYFNNKKWGELYEQGIDTHLGQINYISGLLRIERISDVTWIPNKNAVAIQKSKEEAGSTRERIAYDKDLEKSKAELESEKLRYRKDLEGKTLRYDANLRNAELRFLEERAARLGIPVGALAEPALFEQAVERDSQIIAKILESPHAAAVLRRNPTLFNATLARLSGKPIMDRNTANKVDMIIDSVSAKALLAGEPGMKKAPADKVQDVLRDRLKKEESLMKYWRESGGDERDIKAAVKIKSVSSRKLTAAFIIENKSTKGDSDLTQFKELLACELGIRRPIFLEGNGFEEAFSFYVESLAPNCRIEFHLRALPDNQIYEVLALIDGPEPEASGIVAKLNDPSKPYLDVFSSFIFPYRLRVGRYVKGYVR</sequence>
<dbReference type="RefSeq" id="WP_267169113.1">
    <property type="nucleotide sequence ID" value="NZ_JAPMKX010000001.1"/>
</dbReference>
<name>A0A9Q4GMA0_9CORY</name>
<dbReference type="AlphaFoldDB" id="A0A9Q4GMA0"/>
<organism evidence="1 2">
    <name type="scientific">Corynebacterium antarcticum</name>
    <dbReference type="NCBI Taxonomy" id="2800405"/>
    <lineage>
        <taxon>Bacteria</taxon>
        <taxon>Bacillati</taxon>
        <taxon>Actinomycetota</taxon>
        <taxon>Actinomycetes</taxon>
        <taxon>Mycobacteriales</taxon>
        <taxon>Corynebacteriaceae</taxon>
        <taxon>Corynebacterium</taxon>
    </lineage>
</organism>
<evidence type="ECO:0000313" key="2">
    <source>
        <dbReference type="Proteomes" id="UP001070238"/>
    </source>
</evidence>
<dbReference type="EMBL" id="JAPMKX010000001">
    <property type="protein sequence ID" value="MCX7537566.1"/>
    <property type="molecule type" value="Genomic_DNA"/>
</dbReference>
<comment type="caution">
    <text evidence="1">The sequence shown here is derived from an EMBL/GenBank/DDBJ whole genome shotgun (WGS) entry which is preliminary data.</text>
</comment>
<dbReference type="Proteomes" id="UP001070238">
    <property type="component" value="Unassembled WGS sequence"/>
</dbReference>
<reference evidence="1" key="1">
    <citation type="submission" date="2022-11" db="EMBL/GenBank/DDBJ databases">
        <title>Corynebacterium sp. isolated from Penguins.</title>
        <authorList>
            <person name="Sedlar K."/>
            <person name="Svec P."/>
        </authorList>
    </citation>
    <scope>NUCLEOTIDE SEQUENCE</scope>
    <source>
        <strain evidence="1">P5875</strain>
    </source>
</reference>
<proteinExistence type="predicted"/>